<dbReference type="Gramene" id="AET7Gv20350900.1">
    <property type="protein sequence ID" value="AET7Gv20350900.1"/>
    <property type="gene ID" value="AET7Gv20350900"/>
</dbReference>
<keyword evidence="4" id="KW-1185">Reference proteome</keyword>
<feature type="compositionally biased region" description="Low complexity" evidence="2">
    <location>
        <begin position="91"/>
        <end position="102"/>
    </location>
</feature>
<accession>A0A453QW64</accession>
<evidence type="ECO:0000256" key="1">
    <source>
        <dbReference type="SAM" id="Coils"/>
    </source>
</evidence>
<feature type="coiled-coil region" evidence="1">
    <location>
        <begin position="185"/>
        <end position="212"/>
    </location>
</feature>
<dbReference type="STRING" id="200361.A0A453QW64"/>
<name>A0A453QW64_AEGTS</name>
<evidence type="ECO:0000256" key="2">
    <source>
        <dbReference type="SAM" id="MobiDB-lite"/>
    </source>
</evidence>
<reference evidence="3" key="3">
    <citation type="journal article" date="2017" name="Nature">
        <title>Genome sequence of the progenitor of the wheat D genome Aegilops tauschii.</title>
        <authorList>
            <person name="Luo M.C."/>
            <person name="Gu Y.Q."/>
            <person name="Puiu D."/>
            <person name="Wang H."/>
            <person name="Twardziok S.O."/>
            <person name="Deal K.R."/>
            <person name="Huo N."/>
            <person name="Zhu T."/>
            <person name="Wang L."/>
            <person name="Wang Y."/>
            <person name="McGuire P.E."/>
            <person name="Liu S."/>
            <person name="Long H."/>
            <person name="Ramasamy R.K."/>
            <person name="Rodriguez J.C."/>
            <person name="Van S.L."/>
            <person name="Yuan L."/>
            <person name="Wang Z."/>
            <person name="Xia Z."/>
            <person name="Xiao L."/>
            <person name="Anderson O.D."/>
            <person name="Ouyang S."/>
            <person name="Liang Y."/>
            <person name="Zimin A.V."/>
            <person name="Pertea G."/>
            <person name="Qi P."/>
            <person name="Bennetzen J.L."/>
            <person name="Dai X."/>
            <person name="Dawson M.W."/>
            <person name="Muller H.G."/>
            <person name="Kugler K."/>
            <person name="Rivarola-Duarte L."/>
            <person name="Spannagl M."/>
            <person name="Mayer K.F.X."/>
            <person name="Lu F.H."/>
            <person name="Bevan M.W."/>
            <person name="Leroy P."/>
            <person name="Li P."/>
            <person name="You F.M."/>
            <person name="Sun Q."/>
            <person name="Liu Z."/>
            <person name="Lyons E."/>
            <person name="Wicker T."/>
            <person name="Salzberg S.L."/>
            <person name="Devos K.M."/>
            <person name="Dvorak J."/>
        </authorList>
    </citation>
    <scope>NUCLEOTIDE SEQUENCE [LARGE SCALE GENOMIC DNA]</scope>
    <source>
        <strain evidence="3">cv. AL8/78</strain>
    </source>
</reference>
<sequence length="224" mass="23302">MAAKLLGAHSSAVDLRTYPSDTKLAEVFSSNIASPPPGPALDSTGAKGMDSSAVMVKPEPDGDAPTVSLKKRKHEEAAIAKDGVPEHSTPHAAHGCSASASGLVAPPGFGPKARHMPVPDTHDGDSADWEAAKKMLECITTPSRECEFAAAKPSDVVASSYSAMLQAANYASFSFGYALELEKKLAARDKENAALRLQLESAKAELTAVKRAAEGEVKAKTTAM</sequence>
<organism evidence="3 4">
    <name type="scientific">Aegilops tauschii subsp. strangulata</name>
    <name type="common">Goatgrass</name>
    <dbReference type="NCBI Taxonomy" id="200361"/>
    <lineage>
        <taxon>Eukaryota</taxon>
        <taxon>Viridiplantae</taxon>
        <taxon>Streptophyta</taxon>
        <taxon>Embryophyta</taxon>
        <taxon>Tracheophyta</taxon>
        <taxon>Spermatophyta</taxon>
        <taxon>Magnoliopsida</taxon>
        <taxon>Liliopsida</taxon>
        <taxon>Poales</taxon>
        <taxon>Poaceae</taxon>
        <taxon>BOP clade</taxon>
        <taxon>Pooideae</taxon>
        <taxon>Triticodae</taxon>
        <taxon>Triticeae</taxon>
        <taxon>Triticinae</taxon>
        <taxon>Aegilops</taxon>
    </lineage>
</organism>
<reference evidence="3" key="5">
    <citation type="journal article" date="2021" name="G3 (Bethesda)">
        <title>Aegilops tauschii genome assembly Aet v5.0 features greater sequence contiguity and improved annotation.</title>
        <authorList>
            <person name="Wang L."/>
            <person name="Zhu T."/>
            <person name="Rodriguez J.C."/>
            <person name="Deal K.R."/>
            <person name="Dubcovsky J."/>
            <person name="McGuire P.E."/>
            <person name="Lux T."/>
            <person name="Spannagl M."/>
            <person name="Mayer K.F.X."/>
            <person name="Baldrich P."/>
            <person name="Meyers B.C."/>
            <person name="Huo N."/>
            <person name="Gu Y.Q."/>
            <person name="Zhou H."/>
            <person name="Devos K.M."/>
            <person name="Bennetzen J.L."/>
            <person name="Unver T."/>
            <person name="Budak H."/>
            <person name="Gulick P.J."/>
            <person name="Galiba G."/>
            <person name="Kalapos B."/>
            <person name="Nelson D.R."/>
            <person name="Li P."/>
            <person name="You F.M."/>
            <person name="Luo M.C."/>
            <person name="Dvorak J."/>
        </authorList>
    </citation>
    <scope>NUCLEOTIDE SEQUENCE [LARGE SCALE GENOMIC DNA]</scope>
    <source>
        <strain evidence="3">cv. AL8/78</strain>
    </source>
</reference>
<evidence type="ECO:0000313" key="4">
    <source>
        <dbReference type="Proteomes" id="UP000015105"/>
    </source>
</evidence>
<feature type="region of interest" description="Disordered" evidence="2">
    <location>
        <begin position="81"/>
        <end position="125"/>
    </location>
</feature>
<keyword evidence="1" id="KW-0175">Coiled coil</keyword>
<reference evidence="4" key="1">
    <citation type="journal article" date="2014" name="Science">
        <title>Ancient hybridizations among the ancestral genomes of bread wheat.</title>
        <authorList>
            <consortium name="International Wheat Genome Sequencing Consortium,"/>
            <person name="Marcussen T."/>
            <person name="Sandve S.R."/>
            <person name="Heier L."/>
            <person name="Spannagl M."/>
            <person name="Pfeifer M."/>
            <person name="Jakobsen K.S."/>
            <person name="Wulff B.B."/>
            <person name="Steuernagel B."/>
            <person name="Mayer K.F."/>
            <person name="Olsen O.A."/>
        </authorList>
    </citation>
    <scope>NUCLEOTIDE SEQUENCE [LARGE SCALE GENOMIC DNA]</scope>
    <source>
        <strain evidence="4">cv. AL8/78</strain>
    </source>
</reference>
<proteinExistence type="predicted"/>
<dbReference type="Proteomes" id="UP000015105">
    <property type="component" value="Chromosome 7D"/>
</dbReference>
<reference evidence="4" key="2">
    <citation type="journal article" date="2017" name="Nat. Plants">
        <title>The Aegilops tauschii genome reveals multiple impacts of transposons.</title>
        <authorList>
            <person name="Zhao G."/>
            <person name="Zou C."/>
            <person name="Li K."/>
            <person name="Wang K."/>
            <person name="Li T."/>
            <person name="Gao L."/>
            <person name="Zhang X."/>
            <person name="Wang H."/>
            <person name="Yang Z."/>
            <person name="Liu X."/>
            <person name="Jiang W."/>
            <person name="Mao L."/>
            <person name="Kong X."/>
            <person name="Jiao Y."/>
            <person name="Jia J."/>
        </authorList>
    </citation>
    <scope>NUCLEOTIDE SEQUENCE [LARGE SCALE GENOMIC DNA]</scope>
    <source>
        <strain evidence="4">cv. AL8/78</strain>
    </source>
</reference>
<feature type="region of interest" description="Disordered" evidence="2">
    <location>
        <begin position="29"/>
        <end position="51"/>
    </location>
</feature>
<dbReference type="AlphaFoldDB" id="A0A453QW64"/>
<reference evidence="3" key="4">
    <citation type="submission" date="2019-03" db="UniProtKB">
        <authorList>
            <consortium name="EnsemblPlants"/>
        </authorList>
    </citation>
    <scope>IDENTIFICATION</scope>
</reference>
<protein>
    <submittedName>
        <fullName evidence="3">Uncharacterized protein</fullName>
    </submittedName>
</protein>
<dbReference type="EnsemblPlants" id="AET7Gv20350900.1">
    <property type="protein sequence ID" value="AET7Gv20350900.1"/>
    <property type="gene ID" value="AET7Gv20350900"/>
</dbReference>
<evidence type="ECO:0000313" key="3">
    <source>
        <dbReference type="EnsemblPlants" id="AET7Gv20350900.1"/>
    </source>
</evidence>